<dbReference type="Pfam" id="PF16331">
    <property type="entry name" value="TolA_bind_tri"/>
    <property type="match status" value="1"/>
</dbReference>
<evidence type="ECO:0000256" key="3">
    <source>
        <dbReference type="SAM" id="MobiDB-lite"/>
    </source>
</evidence>
<organism evidence="5 6">
    <name type="scientific">Halomonas icarae</name>
    <dbReference type="NCBI Taxonomy" id="2691040"/>
    <lineage>
        <taxon>Bacteria</taxon>
        <taxon>Pseudomonadati</taxon>
        <taxon>Pseudomonadota</taxon>
        <taxon>Gammaproteobacteria</taxon>
        <taxon>Oceanospirillales</taxon>
        <taxon>Halomonadaceae</taxon>
        <taxon>Halomonas</taxon>
    </lineage>
</organism>
<dbReference type="PROSITE" id="PS50005">
    <property type="entry name" value="TPR"/>
    <property type="match status" value="1"/>
</dbReference>
<feature type="signal peptide" evidence="1">
    <location>
        <begin position="1"/>
        <end position="26"/>
    </location>
</feature>
<comment type="function">
    <text evidence="1">Mediates coordination of peptidoglycan synthesis and outer membrane constriction during cell division.</text>
</comment>
<dbReference type="InterPro" id="IPR019734">
    <property type="entry name" value="TPR_rpt"/>
</dbReference>
<comment type="caution">
    <text evidence="5">The sequence shown here is derived from an EMBL/GenBank/DDBJ whole genome shotgun (WGS) entry which is preliminary data.</text>
</comment>
<dbReference type="NCBIfam" id="TIGR02795">
    <property type="entry name" value="tol_pal_ybgF"/>
    <property type="match status" value="1"/>
</dbReference>
<gene>
    <name evidence="5" type="primary">ybgF</name>
    <name evidence="1" type="synonym">cpoB</name>
    <name evidence="5" type="ORF">GRB80_04880</name>
</gene>
<dbReference type="EMBL" id="WUTS01000001">
    <property type="protein sequence ID" value="NAW12173.1"/>
    <property type="molecule type" value="Genomic_DNA"/>
</dbReference>
<feature type="chain" id="PRO_5031661189" description="Cell division coordinator CpoB" evidence="1">
    <location>
        <begin position="27"/>
        <end position="270"/>
    </location>
</feature>
<keyword evidence="1" id="KW-0175">Coiled coil</keyword>
<keyword evidence="1" id="KW-0732">Signal</keyword>
<feature type="compositionally biased region" description="Polar residues" evidence="3">
    <location>
        <begin position="101"/>
        <end position="110"/>
    </location>
</feature>
<proteinExistence type="inferred from homology"/>
<dbReference type="InterPro" id="IPR032519">
    <property type="entry name" value="YbgF_tri"/>
</dbReference>
<dbReference type="SMART" id="SM00028">
    <property type="entry name" value="TPR"/>
    <property type="match status" value="2"/>
</dbReference>
<dbReference type="InterPro" id="IPR011990">
    <property type="entry name" value="TPR-like_helical_dom_sf"/>
</dbReference>
<keyword evidence="1" id="KW-0574">Periplasm</keyword>
<dbReference type="Gene3D" id="1.20.5.110">
    <property type="match status" value="1"/>
</dbReference>
<evidence type="ECO:0000256" key="2">
    <source>
        <dbReference type="PROSITE-ProRule" id="PRU00339"/>
    </source>
</evidence>
<dbReference type="GO" id="GO:0070206">
    <property type="term" value="P:protein trimerization"/>
    <property type="evidence" value="ECO:0007669"/>
    <property type="project" value="InterPro"/>
</dbReference>
<feature type="region of interest" description="Disordered" evidence="3">
    <location>
        <begin position="251"/>
        <end position="270"/>
    </location>
</feature>
<feature type="coiled-coil region" evidence="1">
    <location>
        <begin position="61"/>
        <end position="99"/>
    </location>
</feature>
<evidence type="ECO:0000313" key="6">
    <source>
        <dbReference type="Proteomes" id="UP000448235"/>
    </source>
</evidence>
<dbReference type="RefSeq" id="WP_161422729.1">
    <property type="nucleotide sequence ID" value="NZ_JARWMY010000006.1"/>
</dbReference>
<dbReference type="SUPFAM" id="SSF48452">
    <property type="entry name" value="TPR-like"/>
    <property type="match status" value="1"/>
</dbReference>
<dbReference type="Proteomes" id="UP000448235">
    <property type="component" value="Unassembled WGS sequence"/>
</dbReference>
<feature type="compositionally biased region" description="Basic and acidic residues" evidence="3">
    <location>
        <begin position="111"/>
        <end position="135"/>
    </location>
</feature>
<dbReference type="Pfam" id="PF13432">
    <property type="entry name" value="TPR_16"/>
    <property type="match status" value="1"/>
</dbReference>
<dbReference type="HAMAP" id="MF_02066">
    <property type="entry name" value="CpoB"/>
    <property type="match status" value="1"/>
</dbReference>
<dbReference type="GO" id="GO:0030288">
    <property type="term" value="C:outer membrane-bounded periplasmic space"/>
    <property type="evidence" value="ECO:0007669"/>
    <property type="project" value="UniProtKB-UniRule"/>
</dbReference>
<feature type="region of interest" description="Disordered" evidence="3">
    <location>
        <begin position="100"/>
        <end position="148"/>
    </location>
</feature>
<evidence type="ECO:0000313" key="5">
    <source>
        <dbReference type="EMBL" id="NAW12173.1"/>
    </source>
</evidence>
<dbReference type="Gene3D" id="1.25.40.10">
    <property type="entry name" value="Tetratricopeptide repeat domain"/>
    <property type="match status" value="1"/>
</dbReference>
<accession>A0A7X4W013</accession>
<sequence length="270" mass="29981" precursor="true">MEHGLKRLCGAGALVLPLSVGVPALAQQPVVEDLTAQTSTFYQQTDTREPAGGSLVIFNQVQEHQEELRRLRGQVEELRHQLEQLRGQTRQQYMDLEDRLSSVSAGISRSSPDEETRDEARDERPNSESERRDAETGTASPNAEDSDVQAAYQKAFSSVQAREFDRAIAAFDSFVGSYPESRLTPNAHYWLGELHAAEGRLEPAEAAFRTVLDDYPESNKVPDALYKLGLLKARMGQPDASRELLERVREAHPESTAAGLADDFLRQSGN</sequence>
<dbReference type="InterPro" id="IPR014162">
    <property type="entry name" value="CpoB_C"/>
</dbReference>
<dbReference type="InterPro" id="IPR034706">
    <property type="entry name" value="CpoB"/>
</dbReference>
<dbReference type="AlphaFoldDB" id="A0A7X4W013"/>
<dbReference type="GO" id="GO:0043093">
    <property type="term" value="P:FtsZ-dependent cytokinesis"/>
    <property type="evidence" value="ECO:0007669"/>
    <property type="project" value="UniProtKB-UniRule"/>
</dbReference>
<comment type="similarity">
    <text evidence="1">Belongs to the CpoB family.</text>
</comment>
<name>A0A7X4W013_9GAMM</name>
<keyword evidence="1" id="KW-0131">Cell cycle</keyword>
<keyword evidence="6" id="KW-1185">Reference proteome</keyword>
<keyword evidence="1" id="KW-0132">Cell division</keyword>
<reference evidence="5 6" key="1">
    <citation type="submission" date="2019-12" db="EMBL/GenBank/DDBJ databases">
        <title>Draft genome sequencing of Halomonas icarensis D1-1.</title>
        <authorList>
            <person name="Pandiyan K."/>
            <person name="Kushwaha P."/>
            <person name="Gowdham M."/>
            <person name="Chakdar H."/>
            <person name="Singh A."/>
            <person name="Kumar M."/>
            <person name="Saxena A.K."/>
        </authorList>
    </citation>
    <scope>NUCLEOTIDE SEQUENCE [LARGE SCALE GENOMIC DNA]</scope>
    <source>
        <strain evidence="5 6">D1-1</strain>
    </source>
</reference>
<feature type="repeat" description="TPR" evidence="2">
    <location>
        <begin position="185"/>
        <end position="218"/>
    </location>
</feature>
<keyword evidence="2" id="KW-0802">TPR repeat</keyword>
<evidence type="ECO:0000259" key="4">
    <source>
        <dbReference type="Pfam" id="PF16331"/>
    </source>
</evidence>
<evidence type="ECO:0000256" key="1">
    <source>
        <dbReference type="HAMAP-Rule" id="MF_02066"/>
    </source>
</evidence>
<dbReference type="Pfam" id="PF13174">
    <property type="entry name" value="TPR_6"/>
    <property type="match status" value="1"/>
</dbReference>
<protein>
    <recommendedName>
        <fullName evidence="1">Cell division coordinator CpoB</fullName>
    </recommendedName>
</protein>
<comment type="subcellular location">
    <subcellularLocation>
        <location evidence="1">Periplasm</location>
    </subcellularLocation>
</comment>
<feature type="domain" description="YbgF trimerisation" evidence="4">
    <location>
        <begin position="58"/>
        <end position="106"/>
    </location>
</feature>